<sequence length="245" mass="26494">MCPTVFLFWCLREWNRFYVSDCIQKNILSEVWTRYQAIPTTYQVILAKYNVSDDSYHVLGDTSEVSGVGHQSIVAGGPTVHVSRWSLSAAAASSTVHATSELGGDDCCILHSPRHVGARHRRLRPPSSTSHVGASCRWPHPPPYMPRQSSSPAAASSVIYAPRRSSSATAASSIVHTTSELVAGGRVLLSLRLSTPTIAPSPAIATTHVHQLRLQARTAPQRGTSLRFSNDGQAPRAAAVISWCE</sequence>
<dbReference type="OMA" id="GASCRWP"/>
<dbReference type="AlphaFoldDB" id="A0A0E0NRN8"/>
<keyword evidence="2" id="KW-1185">Reference proteome</keyword>
<dbReference type="HOGENOM" id="CLU_1163677_0_0_1"/>
<protein>
    <submittedName>
        <fullName evidence="1">Uncharacterized protein</fullName>
    </submittedName>
</protein>
<reference evidence="1" key="2">
    <citation type="submission" date="2015-06" db="UniProtKB">
        <authorList>
            <consortium name="EnsemblPlants"/>
        </authorList>
    </citation>
    <scope>IDENTIFICATION</scope>
</reference>
<organism evidence="1 2">
    <name type="scientific">Oryza rufipogon</name>
    <name type="common">Brownbeard rice</name>
    <name type="synonym">Asian wild rice</name>
    <dbReference type="NCBI Taxonomy" id="4529"/>
    <lineage>
        <taxon>Eukaryota</taxon>
        <taxon>Viridiplantae</taxon>
        <taxon>Streptophyta</taxon>
        <taxon>Embryophyta</taxon>
        <taxon>Tracheophyta</taxon>
        <taxon>Spermatophyta</taxon>
        <taxon>Magnoliopsida</taxon>
        <taxon>Liliopsida</taxon>
        <taxon>Poales</taxon>
        <taxon>Poaceae</taxon>
        <taxon>BOP clade</taxon>
        <taxon>Oryzoideae</taxon>
        <taxon>Oryzeae</taxon>
        <taxon>Oryzinae</taxon>
        <taxon>Oryza</taxon>
    </lineage>
</organism>
<proteinExistence type="predicted"/>
<dbReference type="EnsemblPlants" id="ORUFI03G08720.1">
    <property type="protein sequence ID" value="ORUFI03G08720.1"/>
    <property type="gene ID" value="ORUFI03G08720"/>
</dbReference>
<reference evidence="2" key="1">
    <citation type="submission" date="2013-06" db="EMBL/GenBank/DDBJ databases">
        <authorList>
            <person name="Zhao Q."/>
        </authorList>
    </citation>
    <scope>NUCLEOTIDE SEQUENCE</scope>
    <source>
        <strain evidence="2">cv. W1943</strain>
    </source>
</reference>
<name>A0A0E0NRN8_ORYRU</name>
<dbReference type="Proteomes" id="UP000008022">
    <property type="component" value="Unassembled WGS sequence"/>
</dbReference>
<evidence type="ECO:0000313" key="1">
    <source>
        <dbReference type="EnsemblPlants" id="ORUFI03G08720.1"/>
    </source>
</evidence>
<evidence type="ECO:0000313" key="2">
    <source>
        <dbReference type="Proteomes" id="UP000008022"/>
    </source>
</evidence>
<accession>A0A0E0NRN8</accession>
<dbReference type="Gramene" id="ORUFI03G08720.1">
    <property type="protein sequence ID" value="ORUFI03G08720.1"/>
    <property type="gene ID" value="ORUFI03G08720"/>
</dbReference>